<dbReference type="AlphaFoldDB" id="A0A061BRA8"/>
<protein>
    <submittedName>
        <fullName evidence="3">RHTO0S28e00694g1_1</fullName>
    </submittedName>
</protein>
<gene>
    <name evidence="3" type="ORF">RHTO0S_28e00694g</name>
</gene>
<feature type="chain" id="PRO_5030001992" evidence="2">
    <location>
        <begin position="25"/>
        <end position="260"/>
    </location>
</feature>
<dbReference type="EMBL" id="LK052963">
    <property type="protein sequence ID" value="CDR49571.1"/>
    <property type="molecule type" value="Genomic_DNA"/>
</dbReference>
<keyword evidence="2" id="KW-0732">Signal</keyword>
<evidence type="ECO:0000313" key="3">
    <source>
        <dbReference type="EMBL" id="CDR49571.1"/>
    </source>
</evidence>
<feature type="signal peptide" evidence="2">
    <location>
        <begin position="1"/>
        <end position="24"/>
    </location>
</feature>
<accession>A0A061BRA8</accession>
<name>A0A061BRA8_RHOTO</name>
<reference evidence="3" key="1">
    <citation type="journal article" date="2014" name="Genome Announc.">
        <title>Draft genome sequence of Rhodosporidium toruloides CECT1137, an oleaginous yeast of biotechnological interest.</title>
        <authorList>
            <person name="Morin N."/>
            <person name="Calcas X."/>
            <person name="Devillers H."/>
            <person name="Durrens P."/>
            <person name="Sherman D.J."/>
            <person name="Nicaud J.-M."/>
            <person name="Neuveglise C."/>
        </authorList>
    </citation>
    <scope>NUCLEOTIDE SEQUENCE</scope>
    <source>
        <strain evidence="3">CECT1137</strain>
    </source>
</reference>
<proteinExistence type="predicted"/>
<evidence type="ECO:0000256" key="2">
    <source>
        <dbReference type="SAM" id="SignalP"/>
    </source>
</evidence>
<dbReference type="OrthoDB" id="2537269at2759"/>
<evidence type="ECO:0000256" key="1">
    <source>
        <dbReference type="SAM" id="MobiDB-lite"/>
    </source>
</evidence>
<feature type="region of interest" description="Disordered" evidence="1">
    <location>
        <begin position="135"/>
        <end position="234"/>
    </location>
</feature>
<organism evidence="3">
    <name type="scientific">Rhodotorula toruloides</name>
    <name type="common">Yeast</name>
    <name type="synonym">Rhodosporidium toruloides</name>
    <dbReference type="NCBI Taxonomy" id="5286"/>
    <lineage>
        <taxon>Eukaryota</taxon>
        <taxon>Fungi</taxon>
        <taxon>Dikarya</taxon>
        <taxon>Basidiomycota</taxon>
        <taxon>Pucciniomycotina</taxon>
        <taxon>Microbotryomycetes</taxon>
        <taxon>Sporidiobolales</taxon>
        <taxon>Sporidiobolaceae</taxon>
        <taxon>Rhodotorula</taxon>
    </lineage>
</organism>
<feature type="compositionally biased region" description="Low complexity" evidence="1">
    <location>
        <begin position="145"/>
        <end position="211"/>
    </location>
</feature>
<sequence>MFSCTLATAAVFFVATLGGSLVEAIVITSPTVLTVWDQTGSDRNLITWSLKPETYPPPATPFFDIYIRNGVGSMYTPSLNLRLAASVNALTTTLLEVADAQKFIPGIGYQLFFSDPANPETVYCDSEIFAIGTAGGGNAGPMSPSSTTEAPDAEATSTTTSSDEAETSSATAEEGVSSTDSLSSISTSSDSSSPVTSAPSSASSPTSSPSRSRAKSGITAAPVPGGPDEQGFNLVPSGAGRTAVGGGAAVLVVLAAVASL</sequence>